<dbReference type="AlphaFoldDB" id="A0A9Q8SMX1"/>
<dbReference type="Proteomes" id="UP000830671">
    <property type="component" value="Chromosome 3"/>
</dbReference>
<dbReference type="GeneID" id="73339526"/>
<name>A0A9Q8SMX1_9PEZI</name>
<organism evidence="2 3">
    <name type="scientific">Colletotrichum lupini</name>
    <dbReference type="NCBI Taxonomy" id="145971"/>
    <lineage>
        <taxon>Eukaryota</taxon>
        <taxon>Fungi</taxon>
        <taxon>Dikarya</taxon>
        <taxon>Ascomycota</taxon>
        <taxon>Pezizomycotina</taxon>
        <taxon>Sordariomycetes</taxon>
        <taxon>Hypocreomycetidae</taxon>
        <taxon>Glomerellales</taxon>
        <taxon>Glomerellaceae</taxon>
        <taxon>Colletotrichum</taxon>
        <taxon>Colletotrichum acutatum species complex</taxon>
    </lineage>
</organism>
<gene>
    <name evidence="2" type="ORF">CLUP02_05509</name>
</gene>
<reference evidence="2" key="1">
    <citation type="journal article" date="2021" name="Mol. Plant Microbe Interact.">
        <title>Complete Genome Sequence of the Plant-Pathogenic Fungus Colletotrichum lupini.</title>
        <authorList>
            <person name="Baroncelli R."/>
            <person name="Pensec F."/>
            <person name="Da Lio D."/>
            <person name="Boufleur T."/>
            <person name="Vicente I."/>
            <person name="Sarrocco S."/>
            <person name="Picot A."/>
            <person name="Baraldi E."/>
            <person name="Sukno S."/>
            <person name="Thon M."/>
            <person name="Le Floch G."/>
        </authorList>
    </citation>
    <scope>NUCLEOTIDE SEQUENCE</scope>
    <source>
        <strain evidence="2">IMI 504893</strain>
    </source>
</reference>
<dbReference type="EMBL" id="CP019475">
    <property type="protein sequence ID" value="UQC80028.1"/>
    <property type="molecule type" value="Genomic_DNA"/>
</dbReference>
<dbReference type="RefSeq" id="XP_049141659.1">
    <property type="nucleotide sequence ID" value="XM_049284516.1"/>
</dbReference>
<evidence type="ECO:0000313" key="3">
    <source>
        <dbReference type="Proteomes" id="UP000830671"/>
    </source>
</evidence>
<evidence type="ECO:0000256" key="1">
    <source>
        <dbReference type="SAM" id="MobiDB-lite"/>
    </source>
</evidence>
<accession>A0A9Q8SMX1</accession>
<feature type="region of interest" description="Disordered" evidence="1">
    <location>
        <begin position="431"/>
        <end position="470"/>
    </location>
</feature>
<keyword evidence="3" id="KW-1185">Reference proteome</keyword>
<proteinExistence type="predicted"/>
<feature type="compositionally biased region" description="Polar residues" evidence="1">
    <location>
        <begin position="431"/>
        <end position="446"/>
    </location>
</feature>
<evidence type="ECO:0000313" key="2">
    <source>
        <dbReference type="EMBL" id="UQC80028.1"/>
    </source>
</evidence>
<sequence>MDYVSHSNPHVSPICLVQVFSLPVSRRDVHTPGLPASIPCHPHPAWRRSGLYYSIPTSKSMSINLELVAQMSTLEASYKLALPHLLCMDPAQRPWVAGVLNGSFSLHSTRQCGPPLPFPHVRQPSVHSETHALKLRLHGHIQRLLVLDCITGTTWEQALSIRSTFRAQETDLYLSVFAFRLNPASSWPPLDPRPVEDTLPFSQARQVPITALRASNSTGIRELSRVQNSLSGAIVTTLLKFPTCHAQEHNARGPSGSKFVSPANVHTHIFTHGDTIASNIDLKTRLAYLCMALRIIWARTGSEIRLLSHLSLQSGHKVNGTLANDLCPAERFEPNHVFATVMMYLQFRAFKSWERCLVAKRPLTGLTVRREQLSSDVPPKSWPEVAISEQNVRCDLFSVSDAPARGFCLGVRAVNHHPILVVVLQMNAPATRNGHPSTSSLRSPGHQTRDHTLRPVALPMPSSTGASRSAGSFSSFSISNLLYRIGLFHLHHFGKPTLIENLNLCRG</sequence>
<protein>
    <submittedName>
        <fullName evidence="2">Uncharacterized protein</fullName>
    </submittedName>
</protein>
<dbReference type="KEGG" id="clup:CLUP02_05509"/>